<evidence type="ECO:0000313" key="3">
    <source>
        <dbReference type="Proteomes" id="UP000271603"/>
    </source>
</evidence>
<protein>
    <submittedName>
        <fullName evidence="2">Competence protein ComM</fullName>
    </submittedName>
</protein>
<evidence type="ECO:0000313" key="2">
    <source>
        <dbReference type="EMBL" id="VEA70750.1"/>
    </source>
</evidence>
<dbReference type="InterPro" id="IPR027417">
    <property type="entry name" value="P-loop_NTPase"/>
</dbReference>
<proteinExistence type="predicted"/>
<dbReference type="PANTHER" id="PTHR32039:SF7">
    <property type="entry name" value="COMPETENCE PROTEIN COMM"/>
    <property type="match status" value="1"/>
</dbReference>
<sequence>MAAQQDGRGLILPAENEGEVGLLPKEGTRVATHLLAVCAFLLGQGELSLAQPPAAPPNANRGDLQDIIGQEQAKRALEIAAAGGHNLLLLGPPGTGKTMLASRLPGLLPPLTDQEALESVAVASLQHQPAGRLPWRQRPFRAPHHSASMAALVGGGCNVWE</sequence>
<feature type="domain" description="Magnesium chelatase ChlI-like catalytic" evidence="1">
    <location>
        <begin position="63"/>
        <end position="158"/>
    </location>
</feature>
<evidence type="ECO:0000259" key="1">
    <source>
        <dbReference type="Pfam" id="PF01078"/>
    </source>
</evidence>
<reference evidence="2 3" key="1">
    <citation type="submission" date="2018-12" db="EMBL/GenBank/DDBJ databases">
        <authorList>
            <consortium name="Pathogen Informatics"/>
        </authorList>
    </citation>
    <scope>NUCLEOTIDE SEQUENCE [LARGE SCALE GENOMIC DNA]</scope>
    <source>
        <strain evidence="2 3">NCTC9419</strain>
    </source>
</reference>
<dbReference type="Gene3D" id="3.40.50.300">
    <property type="entry name" value="P-loop containing nucleotide triphosphate hydrolases"/>
    <property type="match status" value="1"/>
</dbReference>
<name>A0A447QKT9_SERRU</name>
<organism evidence="2 3">
    <name type="scientific">Serratia rubidaea</name>
    <name type="common">Serratia marinorubra</name>
    <dbReference type="NCBI Taxonomy" id="61652"/>
    <lineage>
        <taxon>Bacteria</taxon>
        <taxon>Pseudomonadati</taxon>
        <taxon>Pseudomonadota</taxon>
        <taxon>Gammaproteobacteria</taxon>
        <taxon>Enterobacterales</taxon>
        <taxon>Yersiniaceae</taxon>
        <taxon>Serratia</taxon>
    </lineage>
</organism>
<dbReference type="Proteomes" id="UP000271603">
    <property type="component" value="Chromosome"/>
</dbReference>
<dbReference type="Pfam" id="PF01078">
    <property type="entry name" value="Mg_chelatase"/>
    <property type="match status" value="1"/>
</dbReference>
<dbReference type="PANTHER" id="PTHR32039">
    <property type="entry name" value="MAGNESIUM-CHELATASE SUBUNIT CHLI"/>
    <property type="match status" value="1"/>
</dbReference>
<dbReference type="InterPro" id="IPR045006">
    <property type="entry name" value="CHLI-like"/>
</dbReference>
<dbReference type="CDD" id="cd00009">
    <property type="entry name" value="AAA"/>
    <property type="match status" value="1"/>
</dbReference>
<dbReference type="GO" id="GO:0005524">
    <property type="term" value="F:ATP binding"/>
    <property type="evidence" value="ECO:0007669"/>
    <property type="project" value="InterPro"/>
</dbReference>
<dbReference type="SUPFAM" id="SSF52540">
    <property type="entry name" value="P-loop containing nucleoside triphosphate hydrolases"/>
    <property type="match status" value="1"/>
</dbReference>
<dbReference type="InterPro" id="IPR000523">
    <property type="entry name" value="Mg_chelatse_chII-like_cat_dom"/>
</dbReference>
<dbReference type="AlphaFoldDB" id="A0A447QKT9"/>
<accession>A0A447QKT9</accession>
<gene>
    <name evidence="2" type="primary">comM_1</name>
    <name evidence="2" type="ORF">NCTC9419_02258</name>
</gene>
<dbReference type="EMBL" id="LR134155">
    <property type="protein sequence ID" value="VEA70750.1"/>
    <property type="molecule type" value="Genomic_DNA"/>
</dbReference>